<dbReference type="PANTHER" id="PTHR13610">
    <property type="entry name" value="METHYLTRANSFERASE DOMAIN-CONTAINING PROTEIN"/>
    <property type="match status" value="1"/>
</dbReference>
<keyword evidence="3" id="KW-0949">S-adenosyl-L-methionine</keyword>
<evidence type="ECO:0000313" key="7">
    <source>
        <dbReference type="Proteomes" id="UP000005019"/>
    </source>
</evidence>
<keyword evidence="7" id="KW-1185">Reference proteome</keyword>
<dbReference type="EMBL" id="AFHG01000048">
    <property type="protein sequence ID" value="EGK71684.1"/>
    <property type="molecule type" value="Genomic_DNA"/>
</dbReference>
<dbReference type="InterPro" id="IPR041698">
    <property type="entry name" value="Methyltransf_25"/>
</dbReference>
<dbReference type="Gene3D" id="3.40.50.150">
    <property type="entry name" value="Vaccinia Virus protein VP39"/>
    <property type="match status" value="1"/>
</dbReference>
<dbReference type="SUPFAM" id="SSF53335">
    <property type="entry name" value="S-adenosyl-L-methionine-dependent methyltransferases"/>
    <property type="match status" value="1"/>
</dbReference>
<feature type="domain" description="Methyltransferase" evidence="5">
    <location>
        <begin position="124"/>
        <end position="191"/>
    </location>
</feature>
<evidence type="ECO:0000256" key="4">
    <source>
        <dbReference type="SAM" id="Phobius"/>
    </source>
</evidence>
<evidence type="ECO:0000259" key="5">
    <source>
        <dbReference type="Pfam" id="PF13649"/>
    </source>
</evidence>
<dbReference type="GO" id="GO:0032259">
    <property type="term" value="P:methylation"/>
    <property type="evidence" value="ECO:0007669"/>
    <property type="project" value="UniProtKB-KW"/>
</dbReference>
<organism evidence="6 7">
    <name type="scientific">Methyloversatilis universalis (strain ATCC BAA-1314 / DSM 25237 / JCM 13912 / CCUG 52030 / FAM5)</name>
    <dbReference type="NCBI Taxonomy" id="1000565"/>
    <lineage>
        <taxon>Bacteria</taxon>
        <taxon>Pseudomonadati</taxon>
        <taxon>Pseudomonadota</taxon>
        <taxon>Betaproteobacteria</taxon>
        <taxon>Nitrosomonadales</taxon>
        <taxon>Sterolibacteriaceae</taxon>
        <taxon>Methyloversatilis</taxon>
    </lineage>
</organism>
<dbReference type="RefSeq" id="WP_008061096.1">
    <property type="nucleotide sequence ID" value="NZ_AFHG01000048.1"/>
</dbReference>
<name>F5RCA4_METUF</name>
<keyword evidence="4" id="KW-1133">Transmembrane helix</keyword>
<evidence type="ECO:0000256" key="3">
    <source>
        <dbReference type="ARBA" id="ARBA00022691"/>
    </source>
</evidence>
<feature type="transmembrane region" description="Helical" evidence="4">
    <location>
        <begin position="54"/>
        <end position="72"/>
    </location>
</feature>
<evidence type="ECO:0000313" key="6">
    <source>
        <dbReference type="EMBL" id="EGK71684.1"/>
    </source>
</evidence>
<keyword evidence="4" id="KW-0472">Membrane</keyword>
<dbReference type="STRING" id="1000565.METUNv1_01907"/>
<protein>
    <recommendedName>
        <fullName evidence="5">Methyltransferase domain-containing protein</fullName>
    </recommendedName>
</protein>
<dbReference type="InterPro" id="IPR029063">
    <property type="entry name" value="SAM-dependent_MTases_sf"/>
</dbReference>
<dbReference type="GO" id="GO:0016279">
    <property type="term" value="F:protein-lysine N-methyltransferase activity"/>
    <property type="evidence" value="ECO:0007669"/>
    <property type="project" value="InterPro"/>
</dbReference>
<reference evidence="6 7" key="1">
    <citation type="journal article" date="2011" name="J. Bacteriol.">
        <title>Genome sequence of Methyloversatilis universalis FAM5T, a methylotrophic representative of the order Rhodocyclales.</title>
        <authorList>
            <person name="Kittichotirat W."/>
            <person name="Good N.M."/>
            <person name="Hall R."/>
            <person name="Bringel F."/>
            <person name="Lajus A."/>
            <person name="Medigue C."/>
            <person name="Smalley N.E."/>
            <person name="Beck D."/>
            <person name="Bumgarner R."/>
            <person name="Vuilleumier S."/>
            <person name="Kalyuzhnaya M.G."/>
        </authorList>
    </citation>
    <scope>NUCLEOTIDE SEQUENCE [LARGE SCALE GENOMIC DNA]</scope>
    <source>
        <strain evidence="7">ATCC BAA-1314 / JCM 13912 / FAM5</strain>
    </source>
</reference>
<evidence type="ECO:0000256" key="1">
    <source>
        <dbReference type="ARBA" id="ARBA00022603"/>
    </source>
</evidence>
<comment type="caution">
    <text evidence="6">The sequence shown here is derived from an EMBL/GenBank/DDBJ whole genome shotgun (WGS) entry which is preliminary data.</text>
</comment>
<dbReference type="PANTHER" id="PTHR13610:SF9">
    <property type="entry name" value="FI06469P"/>
    <property type="match status" value="1"/>
</dbReference>
<feature type="transmembrane region" description="Helical" evidence="4">
    <location>
        <begin position="31"/>
        <end position="49"/>
    </location>
</feature>
<sequence length="274" mass="30218">MHLFRALAIQFVSWIVALFALRYTVSPPAGLAAVVIMQAGVAAALALALRAPRWWVVIHLLFSPLVVAARTLDIAPTWYLFAFLALSAVFWSTFRSRVPLFLTNQATARALLQALPKNRALHLVDLGCGTGELLRRLAMSRPDCRFTGVENAPLPWLIARLRNRNLPNVTVRRDDLWSLELGDYDVIYAFLSPVPMPQLGRKASVEMKPDAMLIANSFEIPGVKADRVIDSDPAARALYVYTFAGRRGKNGRPVREMAPVSAAVPADAPHLIAE</sequence>
<dbReference type="Proteomes" id="UP000005019">
    <property type="component" value="Unassembled WGS sequence"/>
</dbReference>
<dbReference type="Pfam" id="PF13649">
    <property type="entry name" value="Methyltransf_25"/>
    <property type="match status" value="1"/>
</dbReference>
<accession>F5RCA4</accession>
<gene>
    <name evidence="6" type="ORF">METUNv1_01907</name>
</gene>
<keyword evidence="2" id="KW-0808">Transferase</keyword>
<keyword evidence="1" id="KW-0489">Methyltransferase</keyword>
<dbReference type="CDD" id="cd02440">
    <property type="entry name" value="AdoMet_MTases"/>
    <property type="match status" value="1"/>
</dbReference>
<dbReference type="InterPro" id="IPR026170">
    <property type="entry name" value="FAM173A/B"/>
</dbReference>
<proteinExistence type="predicted"/>
<evidence type="ECO:0000256" key="2">
    <source>
        <dbReference type="ARBA" id="ARBA00022679"/>
    </source>
</evidence>
<dbReference type="AlphaFoldDB" id="F5RCA4"/>
<dbReference type="OrthoDB" id="5611641at2"/>
<dbReference type="eggNOG" id="COG0500">
    <property type="taxonomic scope" value="Bacteria"/>
</dbReference>
<keyword evidence="4" id="KW-0812">Transmembrane</keyword>
<feature type="transmembrane region" description="Helical" evidence="4">
    <location>
        <begin position="7"/>
        <end position="25"/>
    </location>
</feature>
<feature type="transmembrane region" description="Helical" evidence="4">
    <location>
        <begin position="78"/>
        <end position="94"/>
    </location>
</feature>